<dbReference type="PANTHER" id="PTHR10887:SF341">
    <property type="entry name" value="NFX1-TYPE ZINC FINGER-CONTAINING PROTEIN 1"/>
    <property type="match status" value="1"/>
</dbReference>
<dbReference type="STRING" id="105785.A0A2J7Q5R2"/>
<dbReference type="InterPro" id="IPR045055">
    <property type="entry name" value="DNA2/NAM7-like"/>
</dbReference>
<dbReference type="InParanoid" id="A0A2J7Q5R2"/>
<comment type="caution">
    <text evidence="3">The sequence shown here is derived from an EMBL/GenBank/DDBJ whole genome shotgun (WGS) entry which is preliminary data.</text>
</comment>
<reference evidence="3 4" key="1">
    <citation type="submission" date="2017-12" db="EMBL/GenBank/DDBJ databases">
        <title>Hemimetabolous genomes reveal molecular basis of termite eusociality.</title>
        <authorList>
            <person name="Harrison M.C."/>
            <person name="Jongepier E."/>
            <person name="Robertson H.M."/>
            <person name="Arning N."/>
            <person name="Bitard-Feildel T."/>
            <person name="Chao H."/>
            <person name="Childers C.P."/>
            <person name="Dinh H."/>
            <person name="Doddapaneni H."/>
            <person name="Dugan S."/>
            <person name="Gowin J."/>
            <person name="Greiner C."/>
            <person name="Han Y."/>
            <person name="Hu H."/>
            <person name="Hughes D.S.T."/>
            <person name="Huylmans A.-K."/>
            <person name="Kemena C."/>
            <person name="Kremer L.P.M."/>
            <person name="Lee S.L."/>
            <person name="Lopez-Ezquerra A."/>
            <person name="Mallet L."/>
            <person name="Monroy-Kuhn J.M."/>
            <person name="Moser A."/>
            <person name="Murali S.C."/>
            <person name="Muzny D.M."/>
            <person name="Otani S."/>
            <person name="Piulachs M.-D."/>
            <person name="Poelchau M."/>
            <person name="Qu J."/>
            <person name="Schaub F."/>
            <person name="Wada-Katsumata A."/>
            <person name="Worley K.C."/>
            <person name="Xie Q."/>
            <person name="Ylla G."/>
            <person name="Poulsen M."/>
            <person name="Gibbs R.A."/>
            <person name="Schal C."/>
            <person name="Richards S."/>
            <person name="Belles X."/>
            <person name="Korb J."/>
            <person name="Bornberg-Bauer E."/>
        </authorList>
    </citation>
    <scope>NUCLEOTIDE SEQUENCE [LARGE SCALE GENOMIC DNA]</scope>
    <source>
        <tissue evidence="3">Whole body</tissue>
    </source>
</reference>
<dbReference type="CDD" id="cd18808">
    <property type="entry name" value="SF1_C_Upf1"/>
    <property type="match status" value="1"/>
</dbReference>
<feature type="compositionally biased region" description="Low complexity" evidence="1">
    <location>
        <begin position="71"/>
        <end position="89"/>
    </location>
</feature>
<dbReference type="Proteomes" id="UP000235965">
    <property type="component" value="Unassembled WGS sequence"/>
</dbReference>
<feature type="region of interest" description="Disordered" evidence="1">
    <location>
        <begin position="64"/>
        <end position="90"/>
    </location>
</feature>
<proteinExistence type="predicted"/>
<dbReference type="InterPro" id="IPR027417">
    <property type="entry name" value="P-loop_NTPase"/>
</dbReference>
<evidence type="ECO:0000256" key="1">
    <source>
        <dbReference type="SAM" id="MobiDB-lite"/>
    </source>
</evidence>
<dbReference type="Gene3D" id="3.40.50.300">
    <property type="entry name" value="P-loop containing nucleotide triphosphate hydrolases"/>
    <property type="match status" value="3"/>
</dbReference>
<dbReference type="Pfam" id="PF13087">
    <property type="entry name" value="AAA_12"/>
    <property type="match status" value="1"/>
</dbReference>
<dbReference type="EMBL" id="NEVH01017550">
    <property type="protein sequence ID" value="PNF23919.1"/>
    <property type="molecule type" value="Genomic_DNA"/>
</dbReference>
<dbReference type="OrthoDB" id="2423195at2759"/>
<dbReference type="GO" id="GO:0031380">
    <property type="term" value="C:nuclear RNA-directed RNA polymerase complex"/>
    <property type="evidence" value="ECO:0007669"/>
    <property type="project" value="TreeGrafter"/>
</dbReference>
<organism evidence="3 4">
    <name type="scientific">Cryptotermes secundus</name>
    <dbReference type="NCBI Taxonomy" id="105785"/>
    <lineage>
        <taxon>Eukaryota</taxon>
        <taxon>Metazoa</taxon>
        <taxon>Ecdysozoa</taxon>
        <taxon>Arthropoda</taxon>
        <taxon>Hexapoda</taxon>
        <taxon>Insecta</taxon>
        <taxon>Pterygota</taxon>
        <taxon>Neoptera</taxon>
        <taxon>Polyneoptera</taxon>
        <taxon>Dictyoptera</taxon>
        <taxon>Blattodea</taxon>
        <taxon>Blattoidea</taxon>
        <taxon>Termitoidae</taxon>
        <taxon>Kalotermitidae</taxon>
        <taxon>Cryptotermitinae</taxon>
        <taxon>Cryptotermes</taxon>
    </lineage>
</organism>
<evidence type="ECO:0000259" key="2">
    <source>
        <dbReference type="Pfam" id="PF13087"/>
    </source>
</evidence>
<name>A0A2J7Q5R2_9NEOP</name>
<dbReference type="AlphaFoldDB" id="A0A2J7Q5R2"/>
<keyword evidence="4" id="KW-1185">Reference proteome</keyword>
<feature type="domain" description="DNA2/NAM7 helicase-like C-terminal" evidence="2">
    <location>
        <begin position="883"/>
        <end position="1061"/>
    </location>
</feature>
<sequence>MSTTKQHQACRRSYLEVRTDQVMSTRSGKTQNKVWRRSSEGRIYGEFTHPGIGELQPRVWKRELKSNNHNGGSPSGSAASELGEGQSGSRDQIYKKVAFPRSRVLQHEMGRSGSEYSTVREGAHTGPGSSQLRLVRSVSENRAHKGGASPCSGASHDRLRQSGLEDSKVVGGGKVPNTYMGWVNAAVVVKLLAQLFEGYVDTKKASDLLQVCKPEFLQELKEFIHTASPDTAFLSNFATFCFSAFISLPSSVCVQFEHTLMASLSAVEKSENVLLKDRFARLREKLTEHVCRKQELDVRMTFQNFRFVPVLPVRADEFFLSPDGTVAVESSAEQRYLSELFFSQYEAFIGRIRDGIRNFRDTEGTSLRLPSVMHFYRGVKFLRPVVLNDRLCLVTSLTSVGCHSTGTLVCFSCDGFRSLLFGIVECADSCFAVRPCGEMQQITKQLFEHEYVMAVSGLCAQPSVSVLLALQQLKAVPLRKFLVEGVQIPGRKQCIQGQSDLDPWQREALGHALAQDVCLVLGPPGSGKTRVACTVARNSRFPVLVLCESRSGLDIILRHMAPLSVACLSDRTNHQRNQQRREIWARRRDVLVDLRKLELDLALLARKDGVVALSSLREGGVVCDAHYSSFLRQPDTNSVFYSWLVEEASPPNAPLPYRGLVPFCDDTPHTKDTLSTIHPSLKWAERLENVEKKRSEMNTNISSLQERWGRGEDVIQEINGQKALYRLQAFKLKRLRTRLAETLPSDGLRNCSDVWKLRPVGRWGLYIAWVVALRARLLERLTHLQDKLAVEDRNLEIVDQCIDLENAQQVAVVGATAEEATRLSSLLDKLAPKTVIVDEATNITEAQLVTCLPQSCQNLVLLGEPGPFQDTVSCQKGQSAHLRSLVHRLVEKGMAASELKSQHRMQPQVAEPIMSALYPVLESCNSTTNVCTVKGVSQNVFFITHEHLAEKVGNASDYQNLHEATFMLAFCCHLLLQGYSAQDIAIITTYPSQQHYLQEGCERSLQMRDVRVCLVEEFHGQECKIVLLSTVHEDVSRPHTAEYISMMLTRAQEGLYVIGNLQQLTKSSTVWSAVQKSLEKHGVVGTEVLLRCQVHQDKLIAVSSVADFSQNREGGCILPCNRTLKSGDSCKKQSHEWSAE</sequence>
<dbReference type="InterPro" id="IPR047187">
    <property type="entry name" value="SF1_C_Upf1"/>
</dbReference>
<dbReference type="PANTHER" id="PTHR10887">
    <property type="entry name" value="DNA2/NAM7 HELICASE FAMILY"/>
    <property type="match status" value="1"/>
</dbReference>
<accession>A0A2J7Q5R2</accession>
<dbReference type="EMBL" id="NEVH01017550">
    <property type="protein sequence ID" value="PNF23920.1"/>
    <property type="molecule type" value="Genomic_DNA"/>
</dbReference>
<evidence type="ECO:0000313" key="3">
    <source>
        <dbReference type="EMBL" id="PNF23919.1"/>
    </source>
</evidence>
<dbReference type="SUPFAM" id="SSF52540">
    <property type="entry name" value="P-loop containing nucleoside triphosphate hydrolases"/>
    <property type="match status" value="1"/>
</dbReference>
<feature type="region of interest" description="Disordered" evidence="1">
    <location>
        <begin position="104"/>
        <end position="132"/>
    </location>
</feature>
<gene>
    <name evidence="3" type="ORF">B7P43_G12844</name>
</gene>
<dbReference type="GO" id="GO:0031048">
    <property type="term" value="P:regulatory ncRNA-mediated heterochromatin formation"/>
    <property type="evidence" value="ECO:0007669"/>
    <property type="project" value="TreeGrafter"/>
</dbReference>
<dbReference type="InterPro" id="IPR041679">
    <property type="entry name" value="DNA2/NAM7-like_C"/>
</dbReference>
<protein>
    <recommendedName>
        <fullName evidence="2">DNA2/NAM7 helicase-like C-terminal domain-containing protein</fullName>
    </recommendedName>
</protein>
<evidence type="ECO:0000313" key="4">
    <source>
        <dbReference type="Proteomes" id="UP000235965"/>
    </source>
</evidence>